<evidence type="ECO:0000256" key="1">
    <source>
        <dbReference type="SAM" id="Coils"/>
    </source>
</evidence>
<accession>A0A336MUC4</accession>
<dbReference type="VEuPathDB" id="VectorBase:CSON007010"/>
<dbReference type="OMA" id="DSCGQDM"/>
<gene>
    <name evidence="4" type="primary">CSON007010</name>
</gene>
<dbReference type="EMBL" id="UFQS01002647">
    <property type="protein sequence ID" value="SSX14439.1"/>
    <property type="molecule type" value="Genomic_DNA"/>
</dbReference>
<dbReference type="PANTHER" id="PTHR34105:SF1">
    <property type="entry name" value="PROLINE-, GLUTAMIC ACID- AND LEUCINE-RICH PROTEIN 1"/>
    <property type="match status" value="1"/>
</dbReference>
<keyword evidence="1" id="KW-0175">Coiled coil</keyword>
<feature type="coiled-coil region" evidence="1">
    <location>
        <begin position="620"/>
        <end position="683"/>
    </location>
</feature>
<dbReference type="GO" id="GO:0005634">
    <property type="term" value="C:nucleus"/>
    <property type="evidence" value="ECO:0007669"/>
    <property type="project" value="TreeGrafter"/>
</dbReference>
<reference evidence="4" key="2">
    <citation type="submission" date="2018-07" db="EMBL/GenBank/DDBJ databases">
        <authorList>
            <person name="Quirk P.G."/>
            <person name="Krulwich T.A."/>
        </authorList>
    </citation>
    <scope>NUCLEOTIDE SEQUENCE</scope>
</reference>
<dbReference type="InterPro" id="IPR016024">
    <property type="entry name" value="ARM-type_fold"/>
</dbReference>
<dbReference type="AlphaFoldDB" id="A0A336MUC4"/>
<dbReference type="GO" id="GO:0006364">
    <property type="term" value="P:rRNA processing"/>
    <property type="evidence" value="ECO:0007669"/>
    <property type="project" value="TreeGrafter"/>
</dbReference>
<dbReference type="SUPFAM" id="SSF48371">
    <property type="entry name" value="ARM repeat"/>
    <property type="match status" value="1"/>
</dbReference>
<sequence length="757" mass="85946">MTEIVNLLQDAIFQNEEYSPIILKALEEQQLLQNINRDSTHQTVAKINSLLNNQETRNQAFVILLEFLPECDLDVLNERGLVWLSTTIKACSLKSSSDSTAKGFDVIRLLIERSIEAHEFHKQISHSIIQKIFEAAYDPGEAAECNAINCVNQCMISYPGPSGPSKNIVEKIAFKYIDSSNTELVRGAAISLLLMQQTRSGGEAKVMHEKYFTEYHVQIIGSLHYYCNILFENVDENYDVDQDSDEEKLKLPDLRFSHEPVSKTAQLSQRIINLLIFLREAISGPYSVEKVIRPHQILGVLKRVMDVNPKSIMQNVIVDNLVLAAFLPQIHVQVFEVLNAFTEELQGNVRLFCNDILSLYESSFKWTSTCGKQLGSKKPYSNVRISAYISLKQYCLLLGKGSLMEQIAETIIENIIEDTLPYKSEVTLQSNGVQNKGLSKRAKKKLQKAQNESSNLAQTHSTKQTSNTSRCFTDEHNTELCASALTALSAFLYACGYAIKPTLQRTLQQHIVQLCLKINLNSMEKSNLYFSEDCRKTLYEALTSLILFPHHLSPPPLQYAVEILSNSSLLDPDINVRETCRYLMASIEKIINPTRKFPFFSVSEEEFKNAIKELTGNKTNEFAQQNDKQSENTIINLEEDEEAEEVKENEIEQETITMETVLIEDEKQVVEEKENSETETNNQSEIIDVEMNDESCMVVENTENNKITAPKRSDTAIIDQNITQNPLEELGATTEKRRKIDEEDILVNELAETFVDE</sequence>
<proteinExistence type="predicted"/>
<protein>
    <submittedName>
        <fullName evidence="4">CSON007010 protein</fullName>
    </submittedName>
</protein>
<feature type="region of interest" description="Disordered" evidence="2">
    <location>
        <begin position="449"/>
        <end position="469"/>
    </location>
</feature>
<organism evidence="4">
    <name type="scientific">Culicoides sonorensis</name>
    <name type="common">Biting midge</name>
    <dbReference type="NCBI Taxonomy" id="179676"/>
    <lineage>
        <taxon>Eukaryota</taxon>
        <taxon>Metazoa</taxon>
        <taxon>Ecdysozoa</taxon>
        <taxon>Arthropoda</taxon>
        <taxon>Hexapoda</taxon>
        <taxon>Insecta</taxon>
        <taxon>Pterygota</taxon>
        <taxon>Neoptera</taxon>
        <taxon>Endopterygota</taxon>
        <taxon>Diptera</taxon>
        <taxon>Nematocera</taxon>
        <taxon>Chironomoidea</taxon>
        <taxon>Ceratopogonidae</taxon>
        <taxon>Ceratopogoninae</taxon>
        <taxon>Culicoides</taxon>
        <taxon>Monoculicoides</taxon>
    </lineage>
</organism>
<reference evidence="3" key="1">
    <citation type="submission" date="2018-04" db="EMBL/GenBank/DDBJ databases">
        <authorList>
            <person name="Go L.Y."/>
            <person name="Mitchell J.A."/>
        </authorList>
    </citation>
    <scope>NUCLEOTIDE SEQUENCE</scope>
    <source>
        <tissue evidence="3">Whole organism</tissue>
    </source>
</reference>
<dbReference type="PANTHER" id="PTHR34105">
    <property type="entry name" value="PROLINE-, GLUTAMIC ACID- AND LEUCINE-RICH PROTEIN 1"/>
    <property type="match status" value="1"/>
</dbReference>
<name>A0A336MUC4_CULSO</name>
<evidence type="ECO:0000313" key="4">
    <source>
        <dbReference type="EMBL" id="SSX33846.1"/>
    </source>
</evidence>
<evidence type="ECO:0000313" key="3">
    <source>
        <dbReference type="EMBL" id="SSX14439.1"/>
    </source>
</evidence>
<evidence type="ECO:0000256" key="2">
    <source>
        <dbReference type="SAM" id="MobiDB-lite"/>
    </source>
</evidence>
<dbReference type="EMBL" id="UFQT01002647">
    <property type="protein sequence ID" value="SSX33846.1"/>
    <property type="molecule type" value="Genomic_DNA"/>
</dbReference>